<dbReference type="GeneID" id="36405719"/>
<keyword evidence="2" id="KW-1185">Reference proteome</keyword>
<proteinExistence type="predicted"/>
<dbReference type="RefSeq" id="XP_024576836.1">
    <property type="nucleotide sequence ID" value="XM_024726128.1"/>
</dbReference>
<dbReference type="AlphaFoldDB" id="A0A0N7L547"/>
<accession>A0A0N7L547</accession>
<name>A0A0N7L547_PLAHL</name>
<sequence length="66" mass="6927">MAAIMAISTPLNIQSLTLRKRSLILGAAPSDEPESLIVFGPPALRFPSAQFLTAALSSVSCSPENK</sequence>
<reference evidence="2" key="1">
    <citation type="submission" date="2014-09" db="EMBL/GenBank/DDBJ databases">
        <authorList>
            <person name="Sharma Rahul"/>
            <person name="Thines Marco"/>
        </authorList>
    </citation>
    <scope>NUCLEOTIDE SEQUENCE [LARGE SCALE GENOMIC DNA]</scope>
</reference>
<evidence type="ECO:0000313" key="2">
    <source>
        <dbReference type="Proteomes" id="UP000054928"/>
    </source>
</evidence>
<dbReference type="EMBL" id="CCYD01000523">
    <property type="protein sequence ID" value="CEG40467.1"/>
    <property type="molecule type" value="Genomic_DNA"/>
</dbReference>
<organism evidence="1 2">
    <name type="scientific">Plasmopara halstedii</name>
    <name type="common">Downy mildew of sunflower</name>
    <dbReference type="NCBI Taxonomy" id="4781"/>
    <lineage>
        <taxon>Eukaryota</taxon>
        <taxon>Sar</taxon>
        <taxon>Stramenopiles</taxon>
        <taxon>Oomycota</taxon>
        <taxon>Peronosporomycetes</taxon>
        <taxon>Peronosporales</taxon>
        <taxon>Peronosporaceae</taxon>
        <taxon>Plasmopara</taxon>
    </lineage>
</organism>
<dbReference type="Proteomes" id="UP000054928">
    <property type="component" value="Unassembled WGS sequence"/>
</dbReference>
<protein>
    <submittedName>
        <fullName evidence="1">Uncharacterized protein</fullName>
    </submittedName>
</protein>
<evidence type="ECO:0000313" key="1">
    <source>
        <dbReference type="EMBL" id="CEG40467.1"/>
    </source>
</evidence>